<feature type="compositionally biased region" description="Basic and acidic residues" evidence="1">
    <location>
        <begin position="35"/>
        <end position="62"/>
    </location>
</feature>
<dbReference type="Proteomes" id="UP001465976">
    <property type="component" value="Unassembled WGS sequence"/>
</dbReference>
<feature type="non-terminal residue" evidence="2">
    <location>
        <position position="1"/>
    </location>
</feature>
<evidence type="ECO:0000313" key="3">
    <source>
        <dbReference type="Proteomes" id="UP001465976"/>
    </source>
</evidence>
<protein>
    <submittedName>
        <fullName evidence="2">Uncharacterized protein</fullName>
    </submittedName>
</protein>
<evidence type="ECO:0000313" key="2">
    <source>
        <dbReference type="EMBL" id="KAL0566962.1"/>
    </source>
</evidence>
<organism evidence="2 3">
    <name type="scientific">Marasmius crinis-equi</name>
    <dbReference type="NCBI Taxonomy" id="585013"/>
    <lineage>
        <taxon>Eukaryota</taxon>
        <taxon>Fungi</taxon>
        <taxon>Dikarya</taxon>
        <taxon>Basidiomycota</taxon>
        <taxon>Agaricomycotina</taxon>
        <taxon>Agaricomycetes</taxon>
        <taxon>Agaricomycetidae</taxon>
        <taxon>Agaricales</taxon>
        <taxon>Marasmiineae</taxon>
        <taxon>Marasmiaceae</taxon>
        <taxon>Marasmius</taxon>
    </lineage>
</organism>
<proteinExistence type="predicted"/>
<sequence length="96" mass="11237">CDLAPTKSYHEAISKSVVNVSNAVKIWGDYRKRKRETEERRKMRRSRNDDAASRTKRSEDVVGRYSPRLQLEKDLKKDIKTKKKDDPPPKVTGKHK</sequence>
<name>A0ABR3EVM0_9AGAR</name>
<feature type="region of interest" description="Disordered" evidence="1">
    <location>
        <begin position="28"/>
        <end position="96"/>
    </location>
</feature>
<keyword evidence="3" id="KW-1185">Reference proteome</keyword>
<dbReference type="EMBL" id="JBAHYK010001720">
    <property type="protein sequence ID" value="KAL0566962.1"/>
    <property type="molecule type" value="Genomic_DNA"/>
</dbReference>
<reference evidence="2 3" key="1">
    <citation type="submission" date="2024-02" db="EMBL/GenBank/DDBJ databases">
        <title>A draft genome for the cacao thread blight pathogen Marasmius crinis-equi.</title>
        <authorList>
            <person name="Cohen S.P."/>
            <person name="Baruah I.K."/>
            <person name="Amoako-Attah I."/>
            <person name="Bukari Y."/>
            <person name="Meinhardt L.W."/>
            <person name="Bailey B.A."/>
        </authorList>
    </citation>
    <scope>NUCLEOTIDE SEQUENCE [LARGE SCALE GENOMIC DNA]</scope>
    <source>
        <strain evidence="2 3">GH-76</strain>
    </source>
</reference>
<comment type="caution">
    <text evidence="2">The sequence shown here is derived from an EMBL/GenBank/DDBJ whole genome shotgun (WGS) entry which is preliminary data.</text>
</comment>
<accession>A0ABR3EVM0</accession>
<gene>
    <name evidence="2" type="ORF">V5O48_015033</name>
</gene>
<evidence type="ECO:0000256" key="1">
    <source>
        <dbReference type="SAM" id="MobiDB-lite"/>
    </source>
</evidence>
<feature type="compositionally biased region" description="Basic and acidic residues" evidence="1">
    <location>
        <begin position="70"/>
        <end position="88"/>
    </location>
</feature>